<evidence type="ECO:0000256" key="2">
    <source>
        <dbReference type="ARBA" id="ARBA00022692"/>
    </source>
</evidence>
<dbReference type="InterPro" id="IPR017978">
    <property type="entry name" value="GPCR_3_C"/>
</dbReference>
<evidence type="ECO:0000259" key="7">
    <source>
        <dbReference type="Pfam" id="PF00003"/>
    </source>
</evidence>
<name>A0A9W8G3A7_9FUNG</name>
<feature type="transmembrane region" description="Helical" evidence="6">
    <location>
        <begin position="104"/>
        <end position="127"/>
    </location>
</feature>
<evidence type="ECO:0000256" key="3">
    <source>
        <dbReference type="ARBA" id="ARBA00022989"/>
    </source>
</evidence>
<feature type="domain" description="G-protein coupled receptors family 3 profile" evidence="7">
    <location>
        <begin position="31"/>
        <end position="268"/>
    </location>
</feature>
<dbReference type="GO" id="GO:0016020">
    <property type="term" value="C:membrane"/>
    <property type="evidence" value="ECO:0007669"/>
    <property type="project" value="UniProtKB-SubCell"/>
</dbReference>
<comment type="subcellular location">
    <subcellularLocation>
        <location evidence="1">Membrane</location>
        <topology evidence="1">Multi-pass membrane protein</topology>
    </subcellularLocation>
</comment>
<evidence type="ECO:0000256" key="5">
    <source>
        <dbReference type="SAM" id="MobiDB-lite"/>
    </source>
</evidence>
<evidence type="ECO:0000313" key="9">
    <source>
        <dbReference type="Proteomes" id="UP001151518"/>
    </source>
</evidence>
<sequence>MTFPDPAFEQQRVAAAEYLHMKLEPRTKADLAIVALLSVVYAFDLAAAIFVLWNHKYPPIRSKSPFLMVILFIASAIWLVGDAQVNGNVPLAGTILAHCRGFGFWGRVLFGVCTVYAAIVARTYALYRVFYLNVPARSWRLYLLVSVYGACILIFGIIASALKPSQSAEYVPALDICNLAKPFKIAIFVFMWISYGLLAFITWKLRNIKSSFNEFREMIITCLIIFSSMTFNTAMMFSHPQYPLILRYRIVSTLYDHICTNAVWWCIMAKPVFNCMFRRSIYLQEWLAKLRKDGLQREYRVTNDQGNCIERKQIYADSTQHSDRLLIHKASEANGFSHSGNTEDKMWMSEENIAMPTIAYAKTNYSEQTGNSVSFSQQETSEFTTIANSQRRSSNADTRNVNPPHGVSWQQQADSHRENMFNQDANGNWHVL</sequence>
<feature type="transmembrane region" description="Helical" evidence="6">
    <location>
        <begin position="215"/>
        <end position="237"/>
    </location>
</feature>
<proteinExistence type="predicted"/>
<feature type="region of interest" description="Disordered" evidence="5">
    <location>
        <begin position="371"/>
        <end position="415"/>
    </location>
</feature>
<dbReference type="AlphaFoldDB" id="A0A9W8G3A7"/>
<keyword evidence="3 6" id="KW-1133">Transmembrane helix</keyword>
<evidence type="ECO:0000256" key="4">
    <source>
        <dbReference type="ARBA" id="ARBA00023136"/>
    </source>
</evidence>
<gene>
    <name evidence="8" type="ORF">GGI25_005772</name>
</gene>
<protein>
    <recommendedName>
        <fullName evidence="7">G-protein coupled receptors family 3 profile domain-containing protein</fullName>
    </recommendedName>
</protein>
<accession>A0A9W8G3A7</accession>
<feature type="transmembrane region" description="Helical" evidence="6">
    <location>
        <begin position="182"/>
        <end position="203"/>
    </location>
</feature>
<feature type="transmembrane region" description="Helical" evidence="6">
    <location>
        <begin position="31"/>
        <end position="53"/>
    </location>
</feature>
<keyword evidence="4 6" id="KW-0472">Membrane</keyword>
<organism evidence="8 9">
    <name type="scientific">Coemansia spiralis</name>
    <dbReference type="NCBI Taxonomy" id="417178"/>
    <lineage>
        <taxon>Eukaryota</taxon>
        <taxon>Fungi</taxon>
        <taxon>Fungi incertae sedis</taxon>
        <taxon>Zoopagomycota</taxon>
        <taxon>Kickxellomycotina</taxon>
        <taxon>Kickxellomycetes</taxon>
        <taxon>Kickxellales</taxon>
        <taxon>Kickxellaceae</taxon>
        <taxon>Coemansia</taxon>
    </lineage>
</organism>
<feature type="compositionally biased region" description="Polar residues" evidence="5">
    <location>
        <begin position="371"/>
        <end position="401"/>
    </location>
</feature>
<dbReference type="Proteomes" id="UP001151518">
    <property type="component" value="Unassembled WGS sequence"/>
</dbReference>
<evidence type="ECO:0000256" key="6">
    <source>
        <dbReference type="SAM" id="Phobius"/>
    </source>
</evidence>
<dbReference type="EMBL" id="JANBTW010000119">
    <property type="protein sequence ID" value="KAJ2670637.1"/>
    <property type="molecule type" value="Genomic_DNA"/>
</dbReference>
<evidence type="ECO:0000256" key="1">
    <source>
        <dbReference type="ARBA" id="ARBA00004141"/>
    </source>
</evidence>
<reference evidence="8" key="1">
    <citation type="submission" date="2022-07" db="EMBL/GenBank/DDBJ databases">
        <title>Phylogenomic reconstructions and comparative analyses of Kickxellomycotina fungi.</title>
        <authorList>
            <person name="Reynolds N.K."/>
            <person name="Stajich J.E."/>
            <person name="Barry K."/>
            <person name="Grigoriev I.V."/>
            <person name="Crous P."/>
            <person name="Smith M.E."/>
        </authorList>
    </citation>
    <scope>NUCLEOTIDE SEQUENCE</scope>
    <source>
        <strain evidence="8">NRRL 3115</strain>
    </source>
</reference>
<dbReference type="OrthoDB" id="5592846at2759"/>
<keyword evidence="2 6" id="KW-0812">Transmembrane</keyword>
<dbReference type="Pfam" id="PF00003">
    <property type="entry name" value="7tm_3"/>
    <property type="match status" value="1"/>
</dbReference>
<feature type="transmembrane region" description="Helical" evidence="6">
    <location>
        <begin position="139"/>
        <end position="162"/>
    </location>
</feature>
<dbReference type="GO" id="GO:0004930">
    <property type="term" value="F:G protein-coupled receptor activity"/>
    <property type="evidence" value="ECO:0007669"/>
    <property type="project" value="InterPro"/>
</dbReference>
<comment type="caution">
    <text evidence="8">The sequence shown here is derived from an EMBL/GenBank/DDBJ whole genome shotgun (WGS) entry which is preliminary data.</text>
</comment>
<evidence type="ECO:0000313" key="8">
    <source>
        <dbReference type="EMBL" id="KAJ2670637.1"/>
    </source>
</evidence>
<feature type="transmembrane region" description="Helical" evidence="6">
    <location>
        <begin position="65"/>
        <end position="84"/>
    </location>
</feature>